<dbReference type="KEGG" id="cpor:BED41_08990"/>
<dbReference type="STRING" id="1197717.BED41_08990"/>
<name>A0A1B2I5F2_9BACT</name>
<dbReference type="InterPro" id="IPR010254">
    <property type="entry name" value="B12-dep_deHydtase_bsu"/>
</dbReference>
<dbReference type="Pfam" id="PF02288">
    <property type="entry name" value="Dehydratase_MU"/>
    <property type="match status" value="1"/>
</dbReference>
<evidence type="ECO:0008006" key="3">
    <source>
        <dbReference type="Google" id="ProtNLM"/>
    </source>
</evidence>
<dbReference type="AlphaFoldDB" id="A0A1B2I5F2"/>
<dbReference type="SUPFAM" id="SSF52968">
    <property type="entry name" value="B12-dependent dehydatase associated subunit"/>
    <property type="match status" value="1"/>
</dbReference>
<dbReference type="GeneID" id="83057982"/>
<reference evidence="1" key="1">
    <citation type="submission" date="2016-08" db="EMBL/GenBank/DDBJ databases">
        <title>Complete genome of Cloacibacillus porcorum.</title>
        <authorList>
            <person name="Looft T."/>
            <person name="Bayles D.O."/>
            <person name="Alt D.P."/>
        </authorList>
    </citation>
    <scope>NUCLEOTIDE SEQUENCE [LARGE SCALE GENOMIC DNA]</scope>
    <source>
        <strain evidence="1">CL-84</strain>
    </source>
</reference>
<evidence type="ECO:0000313" key="2">
    <source>
        <dbReference type="Proteomes" id="UP000093044"/>
    </source>
</evidence>
<accession>A0A1B2I5F2</accession>
<dbReference type="RefSeq" id="WP_066745026.1">
    <property type="nucleotide sequence ID" value="NZ_CP016757.1"/>
</dbReference>
<dbReference type="Gene3D" id="3.40.50.10150">
    <property type="entry name" value="B12-dependent dehydatase associated subunit"/>
    <property type="match status" value="1"/>
</dbReference>
<dbReference type="PIRSF" id="PIRSF011503">
    <property type="entry name" value="DdrB_PduH"/>
    <property type="match status" value="1"/>
</dbReference>
<dbReference type="EMBL" id="CP016757">
    <property type="protein sequence ID" value="ANZ45194.1"/>
    <property type="molecule type" value="Genomic_DNA"/>
</dbReference>
<evidence type="ECO:0000313" key="1">
    <source>
        <dbReference type="EMBL" id="ANZ45194.1"/>
    </source>
</evidence>
<dbReference type="OrthoDB" id="308037at2"/>
<organism evidence="1 2">
    <name type="scientific">Cloacibacillus porcorum</name>
    <dbReference type="NCBI Taxonomy" id="1197717"/>
    <lineage>
        <taxon>Bacteria</taxon>
        <taxon>Thermotogati</taxon>
        <taxon>Synergistota</taxon>
        <taxon>Synergistia</taxon>
        <taxon>Synergistales</taxon>
        <taxon>Synergistaceae</taxon>
        <taxon>Cloacibacillus</taxon>
    </lineage>
</organism>
<gene>
    <name evidence="1" type="ORF">BED41_08990</name>
</gene>
<dbReference type="InterPro" id="IPR003208">
    <property type="entry name" value="Dehydtase/Dehydtase_re"/>
</dbReference>
<dbReference type="InterPro" id="IPR009192">
    <property type="entry name" value="Diol/glycerol_deHydtase_re_ssu"/>
</dbReference>
<proteinExistence type="predicted"/>
<dbReference type="Proteomes" id="UP000093044">
    <property type="component" value="Chromosome"/>
</dbReference>
<protein>
    <recommendedName>
        <fullName evidence="3">Propanediol dehydratase</fullName>
    </recommendedName>
</protein>
<sequence length="126" mass="13710">MYVEQERPTVKIFFHEGPRSAALLRQIGFGLEEEGIPYEAVADSSEDEACGLAWNAARASQMEVGIGIDAGTVALHYAKLDRDRPLLKTAAASDSEEIRVIGTNAGRLVKKLPLKITESIVDKVVK</sequence>
<keyword evidence="2" id="KW-1185">Reference proteome</keyword>